<dbReference type="InterPro" id="IPR019606">
    <property type="entry name" value="GerMN"/>
</dbReference>
<reference evidence="4" key="1">
    <citation type="journal article" date="2019" name="Int. J. Syst. Evol. Microbiol.">
        <title>The Global Catalogue of Microorganisms (GCM) 10K type strain sequencing project: providing services to taxonomists for standard genome sequencing and annotation.</title>
        <authorList>
            <consortium name="The Broad Institute Genomics Platform"/>
            <consortium name="The Broad Institute Genome Sequencing Center for Infectious Disease"/>
            <person name="Wu L."/>
            <person name="Ma J."/>
        </authorList>
    </citation>
    <scope>NUCLEOTIDE SEQUENCE [LARGE SCALE GENOMIC DNA]</scope>
    <source>
        <strain evidence="4">CGMCC 4.7289</strain>
    </source>
</reference>
<dbReference type="Pfam" id="PF10646">
    <property type="entry name" value="Germane"/>
    <property type="match status" value="1"/>
</dbReference>
<evidence type="ECO:0000256" key="1">
    <source>
        <dbReference type="SAM" id="MobiDB-lite"/>
    </source>
</evidence>
<name>A0ABV8LRW2_9ACTN</name>
<organism evidence="3 4">
    <name type="scientific">Hamadaea flava</name>
    <dbReference type="NCBI Taxonomy" id="1742688"/>
    <lineage>
        <taxon>Bacteria</taxon>
        <taxon>Bacillati</taxon>
        <taxon>Actinomycetota</taxon>
        <taxon>Actinomycetes</taxon>
        <taxon>Micromonosporales</taxon>
        <taxon>Micromonosporaceae</taxon>
        <taxon>Hamadaea</taxon>
    </lineage>
</organism>
<feature type="domain" description="GerMN" evidence="2">
    <location>
        <begin position="84"/>
        <end position="173"/>
    </location>
</feature>
<dbReference type="RefSeq" id="WP_253755912.1">
    <property type="nucleotide sequence ID" value="NZ_JAMZDZ010000001.1"/>
</dbReference>
<evidence type="ECO:0000259" key="2">
    <source>
        <dbReference type="SMART" id="SM00909"/>
    </source>
</evidence>
<keyword evidence="4" id="KW-1185">Reference proteome</keyword>
<dbReference type="Proteomes" id="UP001595816">
    <property type="component" value="Unassembled WGS sequence"/>
</dbReference>
<evidence type="ECO:0000313" key="4">
    <source>
        <dbReference type="Proteomes" id="UP001595816"/>
    </source>
</evidence>
<protein>
    <submittedName>
        <fullName evidence="3">GerMN domain-containing protein</fullName>
    </submittedName>
</protein>
<dbReference type="SMART" id="SM00909">
    <property type="entry name" value="Germane"/>
    <property type="match status" value="1"/>
</dbReference>
<dbReference type="PROSITE" id="PS51257">
    <property type="entry name" value="PROKAR_LIPOPROTEIN"/>
    <property type="match status" value="1"/>
</dbReference>
<dbReference type="EMBL" id="JBHSAY010000014">
    <property type="protein sequence ID" value="MFC4133796.1"/>
    <property type="molecule type" value="Genomic_DNA"/>
</dbReference>
<feature type="region of interest" description="Disordered" evidence="1">
    <location>
        <begin position="25"/>
        <end position="49"/>
    </location>
</feature>
<comment type="caution">
    <text evidence="3">The sequence shown here is derived from an EMBL/GenBank/DDBJ whole genome shotgun (WGS) entry which is preliminary data.</text>
</comment>
<evidence type="ECO:0000313" key="3">
    <source>
        <dbReference type="EMBL" id="MFC4133796.1"/>
    </source>
</evidence>
<proteinExistence type="predicted"/>
<sequence length="193" mass="19581">MSRRASALLAVLLVAGVGVTGCGVPAESEPRSVSPPPGPFAGLSSPVPSTPATTATGRLTEMLYFVLDGKLVSVTRRVDAQPTVDELINALQVGPTQTERDTGLSTALGGTNVVAAFSVAGDRVELTLTAPVDGNGRADEALGYAQLVCTLTARGDIHGVVFTRDGHPVGVPRGDGSLSEGPLTAADYSMLLG</sequence>
<gene>
    <name evidence="3" type="ORF">ACFOZ4_24555</name>
</gene>
<accession>A0ABV8LRW2</accession>